<dbReference type="Pfam" id="PF12796">
    <property type="entry name" value="Ank_2"/>
    <property type="match status" value="1"/>
</dbReference>
<dbReference type="InterPro" id="IPR000210">
    <property type="entry name" value="BTB/POZ_dom"/>
</dbReference>
<protein>
    <submittedName>
        <fullName evidence="6">BTB/POZ domain containing protein</fullName>
    </submittedName>
</protein>
<keyword evidence="7" id="KW-1185">Reference proteome</keyword>
<dbReference type="EMBL" id="AZGZ01000016">
    <property type="protein sequence ID" value="KZZ90643.1"/>
    <property type="molecule type" value="Genomic_DNA"/>
</dbReference>
<dbReference type="PROSITE" id="PS50088">
    <property type="entry name" value="ANK_REPEAT"/>
    <property type="match status" value="1"/>
</dbReference>
<dbReference type="SUPFAM" id="SSF48403">
    <property type="entry name" value="Ankyrin repeat"/>
    <property type="match status" value="1"/>
</dbReference>
<sequence length="645" mass="73822">MTDYALKRKDELEVTLRNERDLVRAGKLKEENPLDLSESFQELCEACRIGDLKVCQEKISEGVNINARDQYDYTPLILASLCGQYEVAQLLLDSGALCERDTFQGERCLYNALNDKLRNLLLQYDYSKSVDPLQPFAAHLSSLLVRDVPQTADILIAEDGEFFNCHRFILAARSSYFQDHLSSNPQDNHLVMPERLPAPAFRAAIKHLYLGEAPRELRWGPGTGYAESEIMNGIERAADTMKLDGLVDTVKDRSNRRLARQRRTDEVARGREQMETWFRENVLKSKVTVEKTKVDEIKWTKNNRVYADIILRADYADSEEYDEETESEPANGASANQQSTKNRHCVLYPAHKAMLLRSEFFLAMLCSPFKEAQATDELQVINVDCSPPVLENILYYLYAEKADFPLKMAVEILFAADQLMIERLKNKAAVVISALGNGSIRQLQDAYEKRGSSETAGAPAHVVDEEIDIYDIIRAGWLTRVQRLEEFGARYLAYRLESHIDLPDFQELVIESAKRIEKRQETDTIELIDDIRYYLNERFRCRFEDTGFKELMDERKVRNKDNIDGPMGENEEEPDSEKPVHAVEDTGSVSSDEEGDTSDSTDGEDDEFITIDGQIAKDEFQRDTMDYNILIDKLDNLLDKLDLEA</sequence>
<evidence type="ECO:0000313" key="7">
    <source>
        <dbReference type="Proteomes" id="UP000242877"/>
    </source>
</evidence>
<dbReference type="SMART" id="SM00248">
    <property type="entry name" value="ANK"/>
    <property type="match status" value="2"/>
</dbReference>
<dbReference type="Pfam" id="PF00651">
    <property type="entry name" value="BTB"/>
    <property type="match status" value="2"/>
</dbReference>
<keyword evidence="2 3" id="KW-0040">ANK repeat</keyword>
<dbReference type="SMART" id="SM00225">
    <property type="entry name" value="BTB"/>
    <property type="match status" value="2"/>
</dbReference>
<dbReference type="InterPro" id="IPR044515">
    <property type="entry name" value="ABTB1"/>
</dbReference>
<feature type="region of interest" description="Disordered" evidence="4">
    <location>
        <begin position="559"/>
        <end position="614"/>
    </location>
</feature>
<feature type="compositionally biased region" description="Acidic residues" evidence="4">
    <location>
        <begin position="591"/>
        <end position="609"/>
    </location>
</feature>
<dbReference type="Gene3D" id="3.30.710.10">
    <property type="entry name" value="Potassium Channel Kv1.1, Chain A"/>
    <property type="match status" value="2"/>
</dbReference>
<dbReference type="AlphaFoldDB" id="A0A162IA57"/>
<evidence type="ECO:0000256" key="3">
    <source>
        <dbReference type="PROSITE-ProRule" id="PRU00023"/>
    </source>
</evidence>
<comment type="caution">
    <text evidence="6">The sequence shown here is derived from an EMBL/GenBank/DDBJ whole genome shotgun (WGS) entry which is preliminary data.</text>
</comment>
<reference evidence="6 7" key="1">
    <citation type="journal article" date="2016" name="Genome Biol. Evol.">
        <title>Divergent and convergent evolution of fungal pathogenicity.</title>
        <authorList>
            <person name="Shang Y."/>
            <person name="Xiao G."/>
            <person name="Zheng P."/>
            <person name="Cen K."/>
            <person name="Zhan S."/>
            <person name="Wang C."/>
        </authorList>
    </citation>
    <scope>NUCLEOTIDE SEQUENCE [LARGE SCALE GENOMIC DNA]</scope>
    <source>
        <strain evidence="6 7">ARSEF 7405</strain>
    </source>
</reference>
<evidence type="ECO:0000259" key="5">
    <source>
        <dbReference type="PROSITE" id="PS50097"/>
    </source>
</evidence>
<dbReference type="InterPro" id="IPR036770">
    <property type="entry name" value="Ankyrin_rpt-contain_sf"/>
</dbReference>
<dbReference type="InterPro" id="IPR002110">
    <property type="entry name" value="Ankyrin_rpt"/>
</dbReference>
<organism evidence="6 7">
    <name type="scientific">Ascosphaera apis ARSEF 7405</name>
    <dbReference type="NCBI Taxonomy" id="392613"/>
    <lineage>
        <taxon>Eukaryota</taxon>
        <taxon>Fungi</taxon>
        <taxon>Dikarya</taxon>
        <taxon>Ascomycota</taxon>
        <taxon>Pezizomycotina</taxon>
        <taxon>Eurotiomycetes</taxon>
        <taxon>Eurotiomycetidae</taxon>
        <taxon>Onygenales</taxon>
        <taxon>Ascosphaeraceae</taxon>
        <taxon>Ascosphaera</taxon>
    </lineage>
</organism>
<dbReference type="Proteomes" id="UP000242877">
    <property type="component" value="Unassembled WGS sequence"/>
</dbReference>
<feature type="domain" description="BTB" evidence="5">
    <location>
        <begin position="348"/>
        <end position="406"/>
    </location>
</feature>
<evidence type="ECO:0000256" key="4">
    <source>
        <dbReference type="SAM" id="MobiDB-lite"/>
    </source>
</evidence>
<dbReference type="GO" id="GO:0005737">
    <property type="term" value="C:cytoplasm"/>
    <property type="evidence" value="ECO:0007669"/>
    <property type="project" value="TreeGrafter"/>
</dbReference>
<dbReference type="GO" id="GO:0000151">
    <property type="term" value="C:ubiquitin ligase complex"/>
    <property type="evidence" value="ECO:0007669"/>
    <property type="project" value="TreeGrafter"/>
</dbReference>
<dbReference type="CDD" id="cd18497">
    <property type="entry name" value="BACK_ABTB1_BPOZ"/>
    <property type="match status" value="1"/>
</dbReference>
<feature type="domain" description="BTB" evidence="5">
    <location>
        <begin position="152"/>
        <end position="217"/>
    </location>
</feature>
<dbReference type="SUPFAM" id="SSF54695">
    <property type="entry name" value="POZ domain"/>
    <property type="match status" value="2"/>
</dbReference>
<dbReference type="PANTHER" id="PTHR46231">
    <property type="entry name" value="ANKYRIN REPEAT AND BTB/POZ DOMAIN-CONTAINING PROTEIN 1"/>
    <property type="match status" value="1"/>
</dbReference>
<dbReference type="VEuPathDB" id="FungiDB:AAP_03738"/>
<dbReference type="CDD" id="cd18186">
    <property type="entry name" value="BTB_POZ_ZBTB_KLHL-like"/>
    <property type="match status" value="1"/>
</dbReference>
<dbReference type="PROSITE" id="PS50297">
    <property type="entry name" value="ANK_REP_REGION"/>
    <property type="match status" value="1"/>
</dbReference>
<feature type="repeat" description="ANK" evidence="3">
    <location>
        <begin position="71"/>
        <end position="96"/>
    </location>
</feature>
<evidence type="ECO:0000256" key="2">
    <source>
        <dbReference type="ARBA" id="ARBA00023043"/>
    </source>
</evidence>
<accession>A0A162IA57</accession>
<dbReference type="PANTHER" id="PTHR46231:SF1">
    <property type="entry name" value="ANKYRIN REPEAT AND BTB_POZ DOMAIN-CONTAINING PROTEIN 1"/>
    <property type="match status" value="1"/>
</dbReference>
<proteinExistence type="predicted"/>
<dbReference type="Gene3D" id="1.25.40.20">
    <property type="entry name" value="Ankyrin repeat-containing domain"/>
    <property type="match status" value="1"/>
</dbReference>
<dbReference type="PROSITE" id="PS50097">
    <property type="entry name" value="BTB"/>
    <property type="match status" value="2"/>
</dbReference>
<evidence type="ECO:0000313" key="6">
    <source>
        <dbReference type="EMBL" id="KZZ90643.1"/>
    </source>
</evidence>
<gene>
    <name evidence="6" type="ORF">AAP_03738</name>
</gene>
<dbReference type="OrthoDB" id="684045at2759"/>
<dbReference type="FunFam" id="1.25.40.20:FF:000248">
    <property type="entry name" value="Ankyrin repeat and BTB/POZ domain protein"/>
    <property type="match status" value="1"/>
</dbReference>
<keyword evidence="1" id="KW-0677">Repeat</keyword>
<dbReference type="InterPro" id="IPR011333">
    <property type="entry name" value="SKP1/BTB/POZ_sf"/>
</dbReference>
<evidence type="ECO:0000256" key="1">
    <source>
        <dbReference type="ARBA" id="ARBA00022737"/>
    </source>
</evidence>
<name>A0A162IA57_9EURO</name>